<feature type="transmembrane region" description="Helical" evidence="7">
    <location>
        <begin position="51"/>
        <end position="69"/>
    </location>
</feature>
<keyword evidence="3 9" id="KW-0808">Transferase</keyword>
<dbReference type="Proteomes" id="UP000445000">
    <property type="component" value="Unassembled WGS sequence"/>
</dbReference>
<dbReference type="Gene3D" id="3.40.50.720">
    <property type="entry name" value="NAD(P)-binding Rossmann-like Domain"/>
    <property type="match status" value="1"/>
</dbReference>
<name>A0A829YMT9_9GAMM</name>
<evidence type="ECO:0000256" key="6">
    <source>
        <dbReference type="ARBA" id="ARBA00023136"/>
    </source>
</evidence>
<dbReference type="Pfam" id="PF13727">
    <property type="entry name" value="CoA_binding_3"/>
    <property type="match status" value="1"/>
</dbReference>
<comment type="similarity">
    <text evidence="2">Belongs to the bacterial sugar transferase family.</text>
</comment>
<protein>
    <submittedName>
        <fullName evidence="9">Undecaprenyl-phosphate glucose phosphotransferase</fullName>
    </submittedName>
</protein>
<dbReference type="AlphaFoldDB" id="A0A829YMT9"/>
<dbReference type="SUPFAM" id="SSF51735">
    <property type="entry name" value="NAD(P)-binding Rossmann-fold domains"/>
    <property type="match status" value="1"/>
</dbReference>
<dbReference type="EMBL" id="BLJN01000008">
    <property type="protein sequence ID" value="GFE84133.1"/>
    <property type="molecule type" value="Genomic_DNA"/>
</dbReference>
<dbReference type="Pfam" id="PF02397">
    <property type="entry name" value="Bac_transf"/>
    <property type="match status" value="1"/>
</dbReference>
<dbReference type="InterPro" id="IPR036291">
    <property type="entry name" value="NAD(P)-bd_dom_sf"/>
</dbReference>
<keyword evidence="4 7" id="KW-0812">Transmembrane</keyword>
<evidence type="ECO:0000313" key="10">
    <source>
        <dbReference type="Proteomes" id="UP000445000"/>
    </source>
</evidence>
<gene>
    <name evidence="9" type="ORF">GCM10011487_61330</name>
</gene>
<feature type="transmembrane region" description="Helical" evidence="7">
    <location>
        <begin position="75"/>
        <end position="91"/>
    </location>
</feature>
<evidence type="ECO:0000256" key="2">
    <source>
        <dbReference type="ARBA" id="ARBA00006464"/>
    </source>
</evidence>
<evidence type="ECO:0000259" key="8">
    <source>
        <dbReference type="Pfam" id="PF02397"/>
    </source>
</evidence>
<dbReference type="InterPro" id="IPR003362">
    <property type="entry name" value="Bact_transf"/>
</dbReference>
<feature type="transmembrane region" description="Helical" evidence="7">
    <location>
        <begin position="141"/>
        <end position="159"/>
    </location>
</feature>
<accession>A0A829YMT9</accession>
<evidence type="ECO:0000313" key="9">
    <source>
        <dbReference type="EMBL" id="GFE84133.1"/>
    </source>
</evidence>
<dbReference type="InterPro" id="IPR017475">
    <property type="entry name" value="EPS_sugar_tfrase"/>
</dbReference>
<dbReference type="GO" id="GO:0089702">
    <property type="term" value="F:undecaprenyl-phosphate glucose phosphotransferase activity"/>
    <property type="evidence" value="ECO:0007669"/>
    <property type="project" value="TreeGrafter"/>
</dbReference>
<reference evidence="10" key="1">
    <citation type="submission" date="2020-01" db="EMBL/GenBank/DDBJ databases">
        <title>'Steroidobacter agaridevorans' sp. nov., agar-degrading bacteria isolated from rhizosphere soils.</title>
        <authorList>
            <person name="Ikenaga M."/>
            <person name="Kataoka M."/>
            <person name="Murouchi A."/>
            <person name="Katsuragi S."/>
            <person name="Sakai M."/>
        </authorList>
    </citation>
    <scope>NUCLEOTIDE SEQUENCE [LARGE SCALE GENOMIC DNA]</scope>
    <source>
        <strain evidence="10">YU21-B</strain>
    </source>
</reference>
<evidence type="ECO:0000256" key="5">
    <source>
        <dbReference type="ARBA" id="ARBA00022989"/>
    </source>
</evidence>
<comment type="caution">
    <text evidence="9">The sequence shown here is derived from an EMBL/GenBank/DDBJ whole genome shotgun (WGS) entry which is preliminary data.</text>
</comment>
<dbReference type="PANTHER" id="PTHR30576">
    <property type="entry name" value="COLANIC BIOSYNTHESIS UDP-GLUCOSE LIPID CARRIER TRANSFERASE"/>
    <property type="match status" value="1"/>
</dbReference>
<dbReference type="NCBIfam" id="TIGR03025">
    <property type="entry name" value="EPS_sugtrans"/>
    <property type="match status" value="1"/>
</dbReference>
<dbReference type="InterPro" id="IPR017473">
    <property type="entry name" value="Undecaprenyl-P_gluc_Ptfrase"/>
</dbReference>
<keyword evidence="5 7" id="KW-1133">Transmembrane helix</keyword>
<feature type="transmembrane region" description="Helical" evidence="7">
    <location>
        <begin position="311"/>
        <end position="332"/>
    </location>
</feature>
<dbReference type="GO" id="GO:0009242">
    <property type="term" value="P:colanic acid biosynthetic process"/>
    <property type="evidence" value="ECO:0007669"/>
    <property type="project" value="TreeGrafter"/>
</dbReference>
<feature type="domain" description="Bacterial sugar transferase" evidence="8">
    <location>
        <begin position="306"/>
        <end position="489"/>
    </location>
</feature>
<keyword evidence="6 7" id="KW-0472">Membrane</keyword>
<sequence length="496" mass="55897">MREAPQAENTRADSRGSAAHAFDNVAASRRRSQRVHRGTSEPPTVALLRHVLNPSVIVLTLMFCAFLFAQELTPSYFALAALAFLIASQVVSEPVMDCSVRNGLTNLLQHRIFAEWLLVSAALLLMAFAFKVTETFSRRVILTWFAITPFAVVVAEACLRRYAAFSALRGKIQQSHVIIGANEAGSRLARRLMAHPHLGLFKGFFDDRDTARLPDMPQEQLLGGMSDIVNYVRINAVSNIYICLPMRADERVNKLLEELKDTTASVYFVPDIFMFDLIQARVCDIDGIPMLAVCETPFAGLDGVIKRASDIVFSSLLLMMLWPLLLAIAVGVRMSSPGPILFRQRRYGMYGEAINVYKFRSMTVCEDGDTVTQAQRNDPRVTRFGAFLRRTSLDELPQLFNVFLGSMSLVGPRPHAVAHNEEYRRVIEGYMLRHKVRPGITGWAQVNGLRGETDTVDKMQRRVEYDLDYLRNWSLGLDLTILLRTASLVWRDRNAY</sequence>
<dbReference type="NCBIfam" id="TIGR03023">
    <property type="entry name" value="WcaJ_sugtrans"/>
    <property type="match status" value="1"/>
</dbReference>
<dbReference type="RefSeq" id="WP_202624194.1">
    <property type="nucleotide sequence ID" value="NZ_BLJN01000008.1"/>
</dbReference>
<evidence type="ECO:0000256" key="1">
    <source>
        <dbReference type="ARBA" id="ARBA00004141"/>
    </source>
</evidence>
<evidence type="ECO:0000256" key="4">
    <source>
        <dbReference type="ARBA" id="ARBA00022692"/>
    </source>
</evidence>
<comment type="subcellular location">
    <subcellularLocation>
        <location evidence="1">Membrane</location>
        <topology evidence="1">Multi-pass membrane protein</topology>
    </subcellularLocation>
</comment>
<dbReference type="PANTHER" id="PTHR30576:SF21">
    <property type="entry name" value="UDP-GLUCOSE:UNDECAPRENYL-PHOSPHATE GLUCOSE-1-PHOSPHATE TRANSFERASE"/>
    <property type="match status" value="1"/>
</dbReference>
<evidence type="ECO:0000256" key="3">
    <source>
        <dbReference type="ARBA" id="ARBA00022679"/>
    </source>
</evidence>
<proteinExistence type="inferred from homology"/>
<evidence type="ECO:0000256" key="7">
    <source>
        <dbReference type="SAM" id="Phobius"/>
    </source>
</evidence>
<dbReference type="GO" id="GO:0016020">
    <property type="term" value="C:membrane"/>
    <property type="evidence" value="ECO:0007669"/>
    <property type="project" value="UniProtKB-SubCell"/>
</dbReference>
<keyword evidence="10" id="KW-1185">Reference proteome</keyword>
<organism evidence="9 10">
    <name type="scientific">Steroidobacter agaridevorans</name>
    <dbReference type="NCBI Taxonomy" id="2695856"/>
    <lineage>
        <taxon>Bacteria</taxon>
        <taxon>Pseudomonadati</taxon>
        <taxon>Pseudomonadota</taxon>
        <taxon>Gammaproteobacteria</taxon>
        <taxon>Steroidobacterales</taxon>
        <taxon>Steroidobacteraceae</taxon>
        <taxon>Steroidobacter</taxon>
    </lineage>
</organism>
<feature type="transmembrane region" description="Helical" evidence="7">
    <location>
        <begin position="112"/>
        <end position="129"/>
    </location>
</feature>